<dbReference type="PANTHER" id="PTHR43273">
    <property type="entry name" value="ANAEROBIC SULFATASE-MATURATING ENZYME HOMOLOG ASLB-RELATED"/>
    <property type="match status" value="1"/>
</dbReference>
<dbReference type="InterPro" id="IPR013785">
    <property type="entry name" value="Aldolase_TIM"/>
</dbReference>
<dbReference type="Proteomes" id="UP000288507">
    <property type="component" value="Unassembled WGS sequence"/>
</dbReference>
<dbReference type="AlphaFoldDB" id="A0A431EEJ6"/>
<dbReference type="Gene3D" id="3.20.20.70">
    <property type="entry name" value="Aldolase class I"/>
    <property type="match status" value="1"/>
</dbReference>
<proteinExistence type="predicted"/>
<dbReference type="InterPro" id="IPR058240">
    <property type="entry name" value="rSAM_sf"/>
</dbReference>
<dbReference type="SUPFAM" id="SSF102114">
    <property type="entry name" value="Radical SAM enzymes"/>
    <property type="match status" value="1"/>
</dbReference>
<dbReference type="EMBL" id="PRBV01000005">
    <property type="protein sequence ID" value="RTJ79677.1"/>
    <property type="molecule type" value="Genomic_DNA"/>
</dbReference>
<protein>
    <submittedName>
        <fullName evidence="2">Radical SAM protein</fullName>
    </submittedName>
</protein>
<comment type="cofactor">
    <cofactor evidence="1">
        <name>[4Fe-4S] cluster</name>
        <dbReference type="ChEBI" id="CHEBI:49883"/>
    </cofactor>
</comment>
<comment type="caution">
    <text evidence="2">The sequence shown here is derived from an EMBL/GenBank/DDBJ whole genome shotgun (WGS) entry which is preliminary data.</text>
</comment>
<organism evidence="2 3">
    <name type="scientific">Campylobacter jejuni</name>
    <dbReference type="NCBI Taxonomy" id="197"/>
    <lineage>
        <taxon>Bacteria</taxon>
        <taxon>Pseudomonadati</taxon>
        <taxon>Campylobacterota</taxon>
        <taxon>Epsilonproteobacteria</taxon>
        <taxon>Campylobacterales</taxon>
        <taxon>Campylobacteraceae</taxon>
        <taxon>Campylobacter</taxon>
    </lineage>
</organism>
<evidence type="ECO:0000256" key="1">
    <source>
        <dbReference type="ARBA" id="ARBA00001966"/>
    </source>
</evidence>
<reference evidence="2 3" key="1">
    <citation type="journal article" date="2019" name="Appl. Environ. Microbiol.">
        <title>Population genetics and characterization of Campylobacter jejuni isolates in western jackdaws and game birds in Finland.</title>
        <authorList>
            <person name="Kovanen S."/>
            <person name="Rossi M."/>
            <person name="Pohja-Mykra M."/>
            <person name="Nieminen T."/>
            <person name="Raunio-Saarnisto M."/>
            <person name="Sauvala M."/>
            <person name="Fredriksson-Ahomaa M."/>
            <person name="Hanninen M.L."/>
            <person name="Kivisto R."/>
        </authorList>
    </citation>
    <scope>NUCLEOTIDE SEQUENCE [LARGE SCALE GENOMIC DNA]</scope>
    <source>
        <strain evidence="2 3">CB313</strain>
    </source>
</reference>
<sequence length="411" mass="48967">MTDECLDVDEFCSDVDRLAETGYDMANDFYIMFVYNSVNKRKEAKMASDILMRDFYLGLRQRYKGTKYEKAVEYRWFYEFLGGFCINETNCGTSQILVQANGDSYICHRSQGYKELNSGNLFTNSYTDIVRKNIDNIRWAENKLELHQDCLECNWFHICQAGCTIQRQDMKTSKAYTCALQKAIYQNNPDIHPENPEEAQKCRDEFLRENKVRRLLEYRSPNIIPEMRMVKNSLQNIINRDEKLKQLYAPDNFLITINGEYVELLQDYDDFWGSVRLTPNDEVRLFVKEECLTYNCDYPIDNFLWVDMLGGEPTTYGFEQRTETPHLSTDHIYYNRLMGEGLRHNGYVSISITDFIKRNSTMMKEGEYYHLHFTTRMMREYHYECQRKNAFYHAQAVNLPFPRLTFQYYLQ</sequence>
<accession>A0A431EEJ6</accession>
<dbReference type="InterPro" id="IPR023867">
    <property type="entry name" value="Sulphatase_maturase_rSAM"/>
</dbReference>
<dbReference type="PANTHER" id="PTHR43273:SF3">
    <property type="entry name" value="ANAEROBIC SULFATASE-MATURATING ENZYME HOMOLOG ASLB-RELATED"/>
    <property type="match status" value="1"/>
</dbReference>
<dbReference type="NCBIfam" id="TIGR04085">
    <property type="entry name" value="rSAM_more_4Fe4S"/>
    <property type="match status" value="1"/>
</dbReference>
<evidence type="ECO:0000313" key="2">
    <source>
        <dbReference type="EMBL" id="RTJ79677.1"/>
    </source>
</evidence>
<evidence type="ECO:0000313" key="3">
    <source>
        <dbReference type="Proteomes" id="UP000288507"/>
    </source>
</evidence>
<dbReference type="InterPro" id="IPR023885">
    <property type="entry name" value="4Fe4S-binding_SPASM_dom"/>
</dbReference>
<gene>
    <name evidence="2" type="ORF">C3H57_04585</name>
</gene>
<name>A0A431EEJ6_CAMJU</name>
<dbReference type="GO" id="GO:0016491">
    <property type="term" value="F:oxidoreductase activity"/>
    <property type="evidence" value="ECO:0007669"/>
    <property type="project" value="InterPro"/>
</dbReference>